<dbReference type="AlphaFoldDB" id="A0A5Q0H274"/>
<name>A0A5Q0H274_SACSY</name>
<reference evidence="2" key="1">
    <citation type="journal article" date="2021" name="Curr. Microbiol.">
        <title>Complete genome of nocamycin-producing strain Saccharothrix syringae NRRL B-16468 reveals the biosynthetic potential for secondary metabolites.</title>
        <authorList>
            <person name="Mo X."/>
            <person name="Yang S."/>
        </authorList>
    </citation>
    <scope>NUCLEOTIDE SEQUENCE [LARGE SCALE GENOMIC DNA]</scope>
    <source>
        <strain evidence="2">ATCC 51364 / DSM 43886 / JCM 6844 / KCTC 9398 / NBRC 14523 / NRRL B-16468 / INA 2240</strain>
    </source>
</reference>
<organism evidence="1 2">
    <name type="scientific">Saccharothrix syringae</name>
    <name type="common">Nocardiopsis syringae</name>
    <dbReference type="NCBI Taxonomy" id="103733"/>
    <lineage>
        <taxon>Bacteria</taxon>
        <taxon>Bacillati</taxon>
        <taxon>Actinomycetota</taxon>
        <taxon>Actinomycetes</taxon>
        <taxon>Pseudonocardiales</taxon>
        <taxon>Pseudonocardiaceae</taxon>
        <taxon>Saccharothrix</taxon>
    </lineage>
</organism>
<evidence type="ECO:0000313" key="1">
    <source>
        <dbReference type="EMBL" id="QFZ20347.1"/>
    </source>
</evidence>
<proteinExistence type="predicted"/>
<gene>
    <name evidence="1" type="ORF">EKG83_25625</name>
</gene>
<protein>
    <submittedName>
        <fullName evidence="1">Uncharacterized protein</fullName>
    </submittedName>
</protein>
<dbReference type="RefSeq" id="WP_153278380.1">
    <property type="nucleotide sequence ID" value="NZ_CP034550.1"/>
</dbReference>
<dbReference type="KEGG" id="ssyi:EKG83_25625"/>
<dbReference type="EMBL" id="CP034550">
    <property type="protein sequence ID" value="QFZ20347.1"/>
    <property type="molecule type" value="Genomic_DNA"/>
</dbReference>
<evidence type="ECO:0000313" key="2">
    <source>
        <dbReference type="Proteomes" id="UP000325787"/>
    </source>
</evidence>
<accession>A0A5Q0H274</accession>
<sequence>MTVGEEPRTPQHAELARYVPRVPERLIGEALNATRALPGECDITPVWGAVALHLTGPLRERVLAEVVGVARGGTRARWNLLRQAGALWGDALGKQELDIVHRMLAGLDFGGCQRVLADVPAAVYDLGGADTAERVLDAVDAVRRWWTSPDRDSPAG</sequence>
<dbReference type="Proteomes" id="UP000325787">
    <property type="component" value="Chromosome"/>
</dbReference>
<keyword evidence="2" id="KW-1185">Reference proteome</keyword>